<sequence>MKEGESEEEVDVNIEIPSRILGDILNDSRKRKAEDSVDCRGCKTHASSHGRLRDTGETSFAEDAVEVEGDRMDRLEEYCNWNMQQVKNEKWREAL</sequence>
<dbReference type="AlphaFoldDB" id="A0A167BDA3"/>
<feature type="region of interest" description="Disordered" evidence="1">
    <location>
        <begin position="43"/>
        <end position="64"/>
    </location>
</feature>
<gene>
    <name evidence="2" type="ORF">CI238_13516</name>
</gene>
<dbReference type="EMBL" id="LFIW01001733">
    <property type="protein sequence ID" value="KZL81181.1"/>
    <property type="molecule type" value="Genomic_DNA"/>
</dbReference>
<accession>A0A167BDA3</accession>
<protein>
    <submittedName>
        <fullName evidence="2">Uncharacterized protein</fullName>
    </submittedName>
</protein>
<evidence type="ECO:0000313" key="3">
    <source>
        <dbReference type="Proteomes" id="UP000076584"/>
    </source>
</evidence>
<reference evidence="2 3" key="1">
    <citation type="submission" date="2015-06" db="EMBL/GenBank/DDBJ databases">
        <title>Survival trade-offs in plant roots during colonization by closely related pathogenic and mutualistic fungi.</title>
        <authorList>
            <person name="Hacquard S."/>
            <person name="Kracher B."/>
            <person name="Hiruma K."/>
            <person name="Weinman A."/>
            <person name="Muench P."/>
            <person name="Garrido Oter R."/>
            <person name="Ver Loren van Themaat E."/>
            <person name="Dallerey J.-F."/>
            <person name="Damm U."/>
            <person name="Henrissat B."/>
            <person name="Lespinet O."/>
            <person name="Thon M."/>
            <person name="Kemen E."/>
            <person name="McHardy A.C."/>
            <person name="Schulze-Lefert P."/>
            <person name="O'Connell R.J."/>
        </authorList>
    </citation>
    <scope>NUCLEOTIDE SEQUENCE [LARGE SCALE GENOMIC DNA]</scope>
    <source>
        <strain evidence="2 3">MAFF 238704</strain>
    </source>
</reference>
<keyword evidence="3" id="KW-1185">Reference proteome</keyword>
<evidence type="ECO:0000256" key="1">
    <source>
        <dbReference type="SAM" id="MobiDB-lite"/>
    </source>
</evidence>
<comment type="caution">
    <text evidence="2">The sequence shown here is derived from an EMBL/GenBank/DDBJ whole genome shotgun (WGS) entry which is preliminary data.</text>
</comment>
<evidence type="ECO:0000313" key="2">
    <source>
        <dbReference type="EMBL" id="KZL81181.1"/>
    </source>
</evidence>
<dbReference type="Proteomes" id="UP000076584">
    <property type="component" value="Unassembled WGS sequence"/>
</dbReference>
<organism evidence="2 3">
    <name type="scientific">Colletotrichum incanum</name>
    <name type="common">Soybean anthracnose fungus</name>
    <dbReference type="NCBI Taxonomy" id="1573173"/>
    <lineage>
        <taxon>Eukaryota</taxon>
        <taxon>Fungi</taxon>
        <taxon>Dikarya</taxon>
        <taxon>Ascomycota</taxon>
        <taxon>Pezizomycotina</taxon>
        <taxon>Sordariomycetes</taxon>
        <taxon>Hypocreomycetidae</taxon>
        <taxon>Glomerellales</taxon>
        <taxon>Glomerellaceae</taxon>
        <taxon>Colletotrichum</taxon>
        <taxon>Colletotrichum spaethianum species complex</taxon>
    </lineage>
</organism>
<name>A0A167BDA3_COLIC</name>
<proteinExistence type="predicted"/>